<name>A0ABW5QRG4_9BACL</name>
<feature type="domain" description="GHMP kinase C-terminal" evidence="16">
    <location>
        <begin position="208"/>
        <end position="274"/>
    </location>
</feature>
<dbReference type="Gene3D" id="3.30.230.10">
    <property type="match status" value="1"/>
</dbReference>
<dbReference type="InterPro" id="IPR006203">
    <property type="entry name" value="GHMP_knse_ATP-bd_CS"/>
</dbReference>
<evidence type="ECO:0000256" key="7">
    <source>
        <dbReference type="ARBA" id="ARBA00022697"/>
    </source>
</evidence>
<dbReference type="EC" id="2.7.1.39" evidence="3 13"/>
<keyword evidence="9 13" id="KW-0418">Kinase</keyword>
<comment type="function">
    <text evidence="12 13">Catalyzes the ATP-dependent phosphorylation of L-homoserine to L-homoserine phosphate.</text>
</comment>
<evidence type="ECO:0000256" key="1">
    <source>
        <dbReference type="ARBA" id="ARBA00005015"/>
    </source>
</evidence>
<sequence>MSSEWKNRKVTVKVPASTANLGPGFDTLGMALSLYAWIEMSASDETSFRFYGGNMEGLPKDKTNLLYKVAQKVFDEAGVSLPELDIAMYSEIPLTRGLGSSAAAIVGSLAAANALIGGPLTDDRLFQIATELEGHPDNVGASMFGGIVVSAWDGQRADYVRLEPHSRLETLVAIPSFQLATKQARHALPKEVPMADAVFNVGRSSLLVAALAAGQLELIGSAMRDRLHQPYRAALIPGMSAILERAAEFGALGAALSGAGPTLIAFADADSADKTRLERFLTDTLGAEGIEAETIWLKPAAAGAELTIEDNREDGQPSLPDRIKGEACR</sequence>
<keyword evidence="6 13" id="KW-0808">Transferase</keyword>
<keyword evidence="8 13" id="KW-0547">Nucleotide-binding</keyword>
<dbReference type="InterPro" id="IPR013750">
    <property type="entry name" value="GHMP_kinase_C_dom"/>
</dbReference>
<gene>
    <name evidence="13 17" type="primary">thrB</name>
    <name evidence="17" type="ORF">ACFSW5_00600</name>
</gene>
<organism evidence="17 18">
    <name type="scientific">Paenibacillus thailandensis</name>
    <dbReference type="NCBI Taxonomy" id="393250"/>
    <lineage>
        <taxon>Bacteria</taxon>
        <taxon>Bacillati</taxon>
        <taxon>Bacillota</taxon>
        <taxon>Bacilli</taxon>
        <taxon>Bacillales</taxon>
        <taxon>Paenibacillaceae</taxon>
        <taxon>Paenibacillus</taxon>
    </lineage>
</organism>
<protein>
    <recommendedName>
        <fullName evidence="4 13">Homoserine kinase</fullName>
        <shortName evidence="13">HK</shortName>
        <shortName evidence="13">HSK</shortName>
        <ecNumber evidence="3 13">2.7.1.39</ecNumber>
    </recommendedName>
</protein>
<dbReference type="PANTHER" id="PTHR20861">
    <property type="entry name" value="HOMOSERINE/4-DIPHOSPHOCYTIDYL-2-C-METHYL-D-ERYTHRITOL KINASE"/>
    <property type="match status" value="1"/>
</dbReference>
<keyword evidence="13" id="KW-0963">Cytoplasm</keyword>
<evidence type="ECO:0000259" key="15">
    <source>
        <dbReference type="Pfam" id="PF00288"/>
    </source>
</evidence>
<evidence type="ECO:0000256" key="11">
    <source>
        <dbReference type="ARBA" id="ARBA00049375"/>
    </source>
</evidence>
<dbReference type="NCBIfam" id="NF002288">
    <property type="entry name" value="PRK01212.1-4"/>
    <property type="match status" value="1"/>
</dbReference>
<reference evidence="18" key="1">
    <citation type="journal article" date="2019" name="Int. J. Syst. Evol. Microbiol.">
        <title>The Global Catalogue of Microorganisms (GCM) 10K type strain sequencing project: providing services to taxonomists for standard genome sequencing and annotation.</title>
        <authorList>
            <consortium name="The Broad Institute Genomics Platform"/>
            <consortium name="The Broad Institute Genome Sequencing Center for Infectious Disease"/>
            <person name="Wu L."/>
            <person name="Ma J."/>
        </authorList>
    </citation>
    <scope>NUCLEOTIDE SEQUENCE [LARGE SCALE GENOMIC DNA]</scope>
    <source>
        <strain evidence="18">TISTR 1827</strain>
    </source>
</reference>
<dbReference type="SUPFAM" id="SSF55060">
    <property type="entry name" value="GHMP Kinase, C-terminal domain"/>
    <property type="match status" value="1"/>
</dbReference>
<feature type="domain" description="GHMP kinase N-terminal" evidence="15">
    <location>
        <begin position="64"/>
        <end position="146"/>
    </location>
</feature>
<evidence type="ECO:0000256" key="12">
    <source>
        <dbReference type="ARBA" id="ARBA00049954"/>
    </source>
</evidence>
<dbReference type="PANTHER" id="PTHR20861:SF1">
    <property type="entry name" value="HOMOSERINE KINASE"/>
    <property type="match status" value="1"/>
</dbReference>
<keyword evidence="10 13" id="KW-0067">ATP-binding</keyword>
<dbReference type="NCBIfam" id="TIGR00191">
    <property type="entry name" value="thrB"/>
    <property type="match status" value="1"/>
</dbReference>
<dbReference type="InterPro" id="IPR036554">
    <property type="entry name" value="GHMP_kinase_C_sf"/>
</dbReference>
<comment type="catalytic activity">
    <reaction evidence="11 13">
        <text>L-homoserine + ATP = O-phospho-L-homoserine + ADP + H(+)</text>
        <dbReference type="Rhea" id="RHEA:13985"/>
        <dbReference type="ChEBI" id="CHEBI:15378"/>
        <dbReference type="ChEBI" id="CHEBI:30616"/>
        <dbReference type="ChEBI" id="CHEBI:57476"/>
        <dbReference type="ChEBI" id="CHEBI:57590"/>
        <dbReference type="ChEBI" id="CHEBI:456216"/>
        <dbReference type="EC" id="2.7.1.39"/>
    </reaction>
</comment>
<dbReference type="GO" id="GO:0004413">
    <property type="term" value="F:homoserine kinase activity"/>
    <property type="evidence" value="ECO:0007669"/>
    <property type="project" value="UniProtKB-EC"/>
</dbReference>
<dbReference type="RefSeq" id="WP_379268610.1">
    <property type="nucleotide sequence ID" value="NZ_JBHUGT010000026.1"/>
</dbReference>
<evidence type="ECO:0000256" key="2">
    <source>
        <dbReference type="ARBA" id="ARBA00007370"/>
    </source>
</evidence>
<dbReference type="PIRSF" id="PIRSF000676">
    <property type="entry name" value="Homoser_kin"/>
    <property type="match status" value="1"/>
</dbReference>
<evidence type="ECO:0000313" key="18">
    <source>
        <dbReference type="Proteomes" id="UP001597493"/>
    </source>
</evidence>
<feature type="binding site" evidence="13">
    <location>
        <begin position="93"/>
        <end position="103"/>
    </location>
    <ligand>
        <name>ATP</name>
        <dbReference type="ChEBI" id="CHEBI:30616"/>
    </ligand>
</feature>
<keyword evidence="7 13" id="KW-0791">Threonine biosynthesis</keyword>
<dbReference type="HAMAP" id="MF_00384">
    <property type="entry name" value="Homoser_kinase"/>
    <property type="match status" value="1"/>
</dbReference>
<evidence type="ECO:0000256" key="13">
    <source>
        <dbReference type="HAMAP-Rule" id="MF_00384"/>
    </source>
</evidence>
<evidence type="ECO:0000256" key="8">
    <source>
        <dbReference type="ARBA" id="ARBA00022741"/>
    </source>
</evidence>
<evidence type="ECO:0000256" key="6">
    <source>
        <dbReference type="ARBA" id="ARBA00022679"/>
    </source>
</evidence>
<feature type="region of interest" description="Disordered" evidence="14">
    <location>
        <begin position="310"/>
        <end position="329"/>
    </location>
</feature>
<dbReference type="PRINTS" id="PR00958">
    <property type="entry name" value="HOMSERKINASE"/>
</dbReference>
<dbReference type="InterPro" id="IPR006204">
    <property type="entry name" value="GHMP_kinase_N_dom"/>
</dbReference>
<dbReference type="Pfam" id="PF08544">
    <property type="entry name" value="GHMP_kinases_C"/>
    <property type="match status" value="1"/>
</dbReference>
<comment type="caution">
    <text evidence="17">The sequence shown here is derived from an EMBL/GenBank/DDBJ whole genome shotgun (WGS) entry which is preliminary data.</text>
</comment>
<evidence type="ECO:0000256" key="9">
    <source>
        <dbReference type="ARBA" id="ARBA00022777"/>
    </source>
</evidence>
<keyword evidence="5 13" id="KW-0028">Amino-acid biosynthesis</keyword>
<comment type="subcellular location">
    <subcellularLocation>
        <location evidence="13">Cytoplasm</location>
    </subcellularLocation>
</comment>
<dbReference type="InterPro" id="IPR020568">
    <property type="entry name" value="Ribosomal_Su5_D2-typ_SF"/>
</dbReference>
<evidence type="ECO:0000256" key="3">
    <source>
        <dbReference type="ARBA" id="ARBA00012078"/>
    </source>
</evidence>
<comment type="pathway">
    <text evidence="1 13">Amino-acid biosynthesis; L-threonine biosynthesis; L-threonine from L-aspartate: step 4/5.</text>
</comment>
<evidence type="ECO:0000313" key="17">
    <source>
        <dbReference type="EMBL" id="MFD2658760.1"/>
    </source>
</evidence>
<dbReference type="Gene3D" id="3.30.70.890">
    <property type="entry name" value="GHMP kinase, C-terminal domain"/>
    <property type="match status" value="1"/>
</dbReference>
<keyword evidence="18" id="KW-1185">Reference proteome</keyword>
<dbReference type="Proteomes" id="UP001597493">
    <property type="component" value="Unassembled WGS sequence"/>
</dbReference>
<dbReference type="PROSITE" id="PS00627">
    <property type="entry name" value="GHMP_KINASES_ATP"/>
    <property type="match status" value="1"/>
</dbReference>
<comment type="similarity">
    <text evidence="2 13">Belongs to the GHMP kinase family. Homoserine kinase subfamily.</text>
</comment>
<evidence type="ECO:0000256" key="5">
    <source>
        <dbReference type="ARBA" id="ARBA00022605"/>
    </source>
</evidence>
<evidence type="ECO:0000256" key="14">
    <source>
        <dbReference type="SAM" id="MobiDB-lite"/>
    </source>
</evidence>
<proteinExistence type="inferred from homology"/>
<evidence type="ECO:0000259" key="16">
    <source>
        <dbReference type="Pfam" id="PF08544"/>
    </source>
</evidence>
<dbReference type="SUPFAM" id="SSF54211">
    <property type="entry name" value="Ribosomal protein S5 domain 2-like"/>
    <property type="match status" value="1"/>
</dbReference>
<dbReference type="EMBL" id="JBHUMY010000001">
    <property type="protein sequence ID" value="MFD2658760.1"/>
    <property type="molecule type" value="Genomic_DNA"/>
</dbReference>
<accession>A0ABW5QRG4</accession>
<evidence type="ECO:0000256" key="4">
    <source>
        <dbReference type="ARBA" id="ARBA00017858"/>
    </source>
</evidence>
<dbReference type="Pfam" id="PF00288">
    <property type="entry name" value="GHMP_kinases_N"/>
    <property type="match status" value="1"/>
</dbReference>
<dbReference type="InterPro" id="IPR014721">
    <property type="entry name" value="Ribsml_uS5_D2-typ_fold_subgr"/>
</dbReference>
<evidence type="ECO:0000256" key="10">
    <source>
        <dbReference type="ARBA" id="ARBA00022840"/>
    </source>
</evidence>
<dbReference type="InterPro" id="IPR000870">
    <property type="entry name" value="Homoserine_kinase"/>
</dbReference>